<evidence type="ECO:0000313" key="3">
    <source>
        <dbReference type="EMBL" id="OAY45435.2"/>
    </source>
</evidence>
<evidence type="ECO:0000313" key="4">
    <source>
        <dbReference type="Proteomes" id="UP000091857"/>
    </source>
</evidence>
<comment type="caution">
    <text evidence="3">The sequence shown here is derived from an EMBL/GenBank/DDBJ whole genome shotgun (WGS) entry which is preliminary data.</text>
</comment>
<dbReference type="SUPFAM" id="SSF52047">
    <property type="entry name" value="RNI-like"/>
    <property type="match status" value="3"/>
</dbReference>
<reference evidence="4" key="1">
    <citation type="journal article" date="2016" name="Nat. Biotechnol.">
        <title>Sequencing wild and cultivated cassava and related species reveals extensive interspecific hybridization and genetic diversity.</title>
        <authorList>
            <person name="Bredeson J.V."/>
            <person name="Lyons J.B."/>
            <person name="Prochnik S.E."/>
            <person name="Wu G.A."/>
            <person name="Ha C.M."/>
            <person name="Edsinger-Gonzales E."/>
            <person name="Grimwood J."/>
            <person name="Schmutz J."/>
            <person name="Rabbi I.Y."/>
            <person name="Egesi C."/>
            <person name="Nauluvula P."/>
            <person name="Lebot V."/>
            <person name="Ndunguru J."/>
            <person name="Mkamilo G."/>
            <person name="Bart R.S."/>
            <person name="Setter T.L."/>
            <person name="Gleadow R.M."/>
            <person name="Kulakow P."/>
            <person name="Ferguson M.E."/>
            <person name="Rounsley S."/>
            <person name="Rokhsar D.S."/>
        </authorList>
    </citation>
    <scope>NUCLEOTIDE SEQUENCE [LARGE SCALE GENOMIC DNA]</scope>
    <source>
        <strain evidence="4">cv. AM560-2</strain>
    </source>
</reference>
<evidence type="ECO:0000259" key="2">
    <source>
        <dbReference type="Pfam" id="PF23247"/>
    </source>
</evidence>
<proteinExistence type="predicted"/>
<dbReference type="PANTHER" id="PTHR33463:SF147">
    <property type="entry name" value="NB-ARC DOMAIN-CONTAINING PROTEIN"/>
    <property type="match status" value="1"/>
</dbReference>
<dbReference type="Proteomes" id="UP000091857">
    <property type="component" value="Chromosome 7"/>
</dbReference>
<dbReference type="PANTHER" id="PTHR33463">
    <property type="entry name" value="NB-ARC DOMAIN-CONTAINING PROTEIN-RELATED"/>
    <property type="match status" value="1"/>
</dbReference>
<gene>
    <name evidence="3" type="ORF">MANES_07G053422v8</name>
</gene>
<dbReference type="EMBL" id="CM004393">
    <property type="protein sequence ID" value="OAY45435.2"/>
    <property type="molecule type" value="Genomic_DNA"/>
</dbReference>
<dbReference type="InterPro" id="IPR050905">
    <property type="entry name" value="Plant_NBS-LRR"/>
</dbReference>
<dbReference type="AlphaFoldDB" id="A0A2C9VKA4"/>
<sequence>MGKEAKKQNKLVKIVSALIKVVRKTTDLCATCVEDCPGSDAAVFCPVPQMSLPWSFRVSSSSMRNDHEEVSLKLLRSVSERRRPISEEVESNIHAQKLVKERKCSNNGIGRKRYVGKLGTIDEEEPLIF</sequence>
<name>A0A2C9VKA4_MANES</name>
<dbReference type="Gene3D" id="3.80.10.10">
    <property type="entry name" value="Ribonuclease Inhibitor"/>
    <property type="match status" value="5"/>
</dbReference>
<accession>A0A2C9VKA4</accession>
<organism evidence="3 4">
    <name type="scientific">Manihot esculenta</name>
    <name type="common">Cassava</name>
    <name type="synonym">Jatropha manihot</name>
    <dbReference type="NCBI Taxonomy" id="3983"/>
    <lineage>
        <taxon>Eukaryota</taxon>
        <taxon>Viridiplantae</taxon>
        <taxon>Streptophyta</taxon>
        <taxon>Embryophyta</taxon>
        <taxon>Tracheophyta</taxon>
        <taxon>Spermatophyta</taxon>
        <taxon>Magnoliopsida</taxon>
        <taxon>eudicotyledons</taxon>
        <taxon>Gunneridae</taxon>
        <taxon>Pentapetalae</taxon>
        <taxon>rosids</taxon>
        <taxon>fabids</taxon>
        <taxon>Malpighiales</taxon>
        <taxon>Euphorbiaceae</taxon>
        <taxon>Crotonoideae</taxon>
        <taxon>Manihoteae</taxon>
        <taxon>Manihot</taxon>
    </lineage>
</organism>
<evidence type="ECO:0000256" key="1">
    <source>
        <dbReference type="ARBA" id="ARBA00022821"/>
    </source>
</evidence>
<dbReference type="InterPro" id="IPR032675">
    <property type="entry name" value="LRR_dom_sf"/>
</dbReference>
<keyword evidence="1" id="KW-0611">Plant defense</keyword>
<keyword evidence="4" id="KW-1185">Reference proteome</keyword>
<dbReference type="Pfam" id="PF23247">
    <property type="entry name" value="LRR_RPS2"/>
    <property type="match status" value="6"/>
</dbReference>
<dbReference type="InterPro" id="IPR057135">
    <property type="entry name" value="At4g27190-like_LRR"/>
</dbReference>
<protein>
    <recommendedName>
        <fullName evidence="2">Disease resistance protein At4g27190-like leucine-rich repeats domain-containing protein</fullName>
    </recommendedName>
</protein>